<reference evidence="2 3" key="1">
    <citation type="submission" date="2019-08" db="EMBL/GenBank/DDBJ databases">
        <title>Genome of Vicingus serpentipes NCIMB 15042.</title>
        <authorList>
            <person name="Bowman J.P."/>
        </authorList>
    </citation>
    <scope>NUCLEOTIDE SEQUENCE [LARGE SCALE GENOMIC DNA]</scope>
    <source>
        <strain evidence="2 3">NCIMB 15042</strain>
    </source>
</reference>
<protein>
    <submittedName>
        <fullName evidence="2">STAS/SEC14 domain-containing protein</fullName>
    </submittedName>
</protein>
<dbReference type="Proteomes" id="UP000321721">
    <property type="component" value="Unassembled WGS sequence"/>
</dbReference>
<evidence type="ECO:0000313" key="3">
    <source>
        <dbReference type="Proteomes" id="UP000321721"/>
    </source>
</evidence>
<gene>
    <name evidence="2" type="ORF">FRY74_01450</name>
</gene>
<dbReference type="InterPro" id="IPR056695">
    <property type="entry name" value="DUF7793"/>
</dbReference>
<dbReference type="EMBL" id="VOOS01000001">
    <property type="protein sequence ID" value="TXB66874.1"/>
    <property type="molecule type" value="Genomic_DNA"/>
</dbReference>
<name>A0A5C6RXT8_9FLAO</name>
<organism evidence="2 3">
    <name type="scientific">Vicingus serpentipes</name>
    <dbReference type="NCBI Taxonomy" id="1926625"/>
    <lineage>
        <taxon>Bacteria</taxon>
        <taxon>Pseudomonadati</taxon>
        <taxon>Bacteroidota</taxon>
        <taxon>Flavobacteriia</taxon>
        <taxon>Flavobacteriales</taxon>
        <taxon>Vicingaceae</taxon>
        <taxon>Vicingus</taxon>
    </lineage>
</organism>
<sequence length="126" mass="14525">MVNKDIIETSIGNHFIQDDVLYIVFKEGADVCIDCMKESKKARLLLQNNQKMKILVDSRGLFNITKEARDYAAEDRHADLSIAMALVSDSLPTKLMMNFFIKFNRPKTPTKMFTDVDKALEWLNIH</sequence>
<evidence type="ECO:0000259" key="1">
    <source>
        <dbReference type="Pfam" id="PF25056"/>
    </source>
</evidence>
<dbReference type="Pfam" id="PF25056">
    <property type="entry name" value="DUF7793"/>
    <property type="match status" value="1"/>
</dbReference>
<proteinExistence type="predicted"/>
<dbReference type="Gene3D" id="3.40.970.30">
    <property type="entry name" value="yp_829618.1 like domains"/>
    <property type="match status" value="1"/>
</dbReference>
<dbReference type="RefSeq" id="WP_147097899.1">
    <property type="nucleotide sequence ID" value="NZ_VOOS01000001.1"/>
</dbReference>
<evidence type="ECO:0000313" key="2">
    <source>
        <dbReference type="EMBL" id="TXB66874.1"/>
    </source>
</evidence>
<feature type="domain" description="DUF7793" evidence="1">
    <location>
        <begin position="16"/>
        <end position="124"/>
    </location>
</feature>
<keyword evidence="3" id="KW-1185">Reference proteome</keyword>
<comment type="caution">
    <text evidence="2">The sequence shown here is derived from an EMBL/GenBank/DDBJ whole genome shotgun (WGS) entry which is preliminary data.</text>
</comment>
<accession>A0A5C6RXT8</accession>
<dbReference type="AlphaFoldDB" id="A0A5C6RXT8"/>
<dbReference type="OrthoDB" id="957652at2"/>